<name>A0A1I7WG32_HETBA</name>
<dbReference type="WBParaSite" id="Hba_03947">
    <property type="protein sequence ID" value="Hba_03947"/>
    <property type="gene ID" value="Hba_03947"/>
</dbReference>
<proteinExistence type="predicted"/>
<keyword evidence="1" id="KW-0472">Membrane</keyword>
<feature type="transmembrane region" description="Helical" evidence="1">
    <location>
        <begin position="30"/>
        <end position="50"/>
    </location>
</feature>
<dbReference type="AlphaFoldDB" id="A0A1I7WG32"/>
<keyword evidence="2" id="KW-1185">Reference proteome</keyword>
<protein>
    <submittedName>
        <fullName evidence="3">Uncharacterized protein</fullName>
    </submittedName>
</protein>
<keyword evidence="1" id="KW-1133">Transmembrane helix</keyword>
<organism evidence="2 3">
    <name type="scientific">Heterorhabditis bacteriophora</name>
    <name type="common">Entomopathogenic nematode worm</name>
    <dbReference type="NCBI Taxonomy" id="37862"/>
    <lineage>
        <taxon>Eukaryota</taxon>
        <taxon>Metazoa</taxon>
        <taxon>Ecdysozoa</taxon>
        <taxon>Nematoda</taxon>
        <taxon>Chromadorea</taxon>
        <taxon>Rhabditida</taxon>
        <taxon>Rhabditina</taxon>
        <taxon>Rhabditomorpha</taxon>
        <taxon>Strongyloidea</taxon>
        <taxon>Heterorhabditidae</taxon>
        <taxon>Heterorhabditis</taxon>
    </lineage>
</organism>
<accession>A0A1I7WG32</accession>
<evidence type="ECO:0000313" key="2">
    <source>
        <dbReference type="Proteomes" id="UP000095283"/>
    </source>
</evidence>
<dbReference type="Proteomes" id="UP000095283">
    <property type="component" value="Unplaced"/>
</dbReference>
<reference evidence="3" key="1">
    <citation type="submission" date="2016-11" db="UniProtKB">
        <authorList>
            <consortium name="WormBaseParasite"/>
        </authorList>
    </citation>
    <scope>IDENTIFICATION</scope>
</reference>
<evidence type="ECO:0000256" key="1">
    <source>
        <dbReference type="SAM" id="Phobius"/>
    </source>
</evidence>
<keyword evidence="1" id="KW-0812">Transmembrane</keyword>
<evidence type="ECO:0000313" key="3">
    <source>
        <dbReference type="WBParaSite" id="Hba_03947"/>
    </source>
</evidence>
<sequence length="54" mass="6283">MKPNSIKVFKKKTNQFYLIKCIQKSFAKKSVSNALLLGLGIFINVNWYLYTPEI</sequence>